<protein>
    <recommendedName>
        <fullName evidence="3">RNase H type-1 domain-containing protein</fullName>
    </recommendedName>
</protein>
<dbReference type="EMBL" id="MLFT02000011">
    <property type="protein sequence ID" value="PHT33756.1"/>
    <property type="molecule type" value="Genomic_DNA"/>
</dbReference>
<dbReference type="STRING" id="33114.A0A2G2VLA1"/>
<dbReference type="SUPFAM" id="SSF53098">
    <property type="entry name" value="Ribonuclease H-like"/>
    <property type="match status" value="1"/>
</dbReference>
<accession>A0A2G2VLA1</accession>
<proteinExistence type="predicted"/>
<evidence type="ECO:0000313" key="2">
    <source>
        <dbReference type="Proteomes" id="UP000224567"/>
    </source>
</evidence>
<keyword evidence="2" id="KW-1185">Reference proteome</keyword>
<dbReference type="Proteomes" id="UP000224567">
    <property type="component" value="Unassembled WGS sequence"/>
</dbReference>
<dbReference type="GO" id="GO:0003676">
    <property type="term" value="F:nucleic acid binding"/>
    <property type="evidence" value="ECO:0007669"/>
    <property type="project" value="InterPro"/>
</dbReference>
<gene>
    <name evidence="1" type="ORF">CQW23_25556</name>
</gene>
<organism evidence="1 2">
    <name type="scientific">Capsicum baccatum</name>
    <name type="common">Peruvian pepper</name>
    <dbReference type="NCBI Taxonomy" id="33114"/>
    <lineage>
        <taxon>Eukaryota</taxon>
        <taxon>Viridiplantae</taxon>
        <taxon>Streptophyta</taxon>
        <taxon>Embryophyta</taxon>
        <taxon>Tracheophyta</taxon>
        <taxon>Spermatophyta</taxon>
        <taxon>Magnoliopsida</taxon>
        <taxon>eudicotyledons</taxon>
        <taxon>Gunneridae</taxon>
        <taxon>Pentapetalae</taxon>
        <taxon>asterids</taxon>
        <taxon>lamiids</taxon>
        <taxon>Solanales</taxon>
        <taxon>Solanaceae</taxon>
        <taxon>Solanoideae</taxon>
        <taxon>Capsiceae</taxon>
        <taxon>Capsicum</taxon>
    </lineage>
</organism>
<sequence>MVNAYVVPFGVMTDNKSEAIAMKVGLDWCNRNGIKKIECDSMLLIDWISNKTHSPWGNMRHYHLYTMAAASIRGLVYTSLLRGG</sequence>
<dbReference type="InterPro" id="IPR036397">
    <property type="entry name" value="RNaseH_sf"/>
</dbReference>
<dbReference type="AlphaFoldDB" id="A0A2G2VLA1"/>
<dbReference type="OrthoDB" id="1752183at2759"/>
<reference evidence="2" key="2">
    <citation type="journal article" date="2017" name="J. Anim. Genet.">
        <title>Multiple reference genome sequences of hot pepper reveal the massive evolution of plant disease resistance genes by retroduplication.</title>
        <authorList>
            <person name="Kim S."/>
            <person name="Park J."/>
            <person name="Yeom S.-I."/>
            <person name="Kim Y.-M."/>
            <person name="Seo E."/>
            <person name="Kim K.-T."/>
            <person name="Kim M.-S."/>
            <person name="Lee J.M."/>
            <person name="Cheong K."/>
            <person name="Shin H.-S."/>
            <person name="Kim S.-B."/>
            <person name="Han K."/>
            <person name="Lee J."/>
            <person name="Park M."/>
            <person name="Lee H.-A."/>
            <person name="Lee H.-Y."/>
            <person name="Lee Y."/>
            <person name="Oh S."/>
            <person name="Lee J.H."/>
            <person name="Choi E."/>
            <person name="Choi E."/>
            <person name="Lee S.E."/>
            <person name="Jeon J."/>
            <person name="Kim H."/>
            <person name="Choi G."/>
            <person name="Song H."/>
            <person name="Lee J."/>
            <person name="Lee S.-C."/>
            <person name="Kwon J.-K."/>
            <person name="Lee H.-Y."/>
            <person name="Koo N."/>
            <person name="Hong Y."/>
            <person name="Kim R.W."/>
            <person name="Kang W.-H."/>
            <person name="Huh J.H."/>
            <person name="Kang B.-C."/>
            <person name="Yang T.-J."/>
            <person name="Lee Y.-H."/>
            <person name="Bennetzen J.L."/>
            <person name="Choi D."/>
        </authorList>
    </citation>
    <scope>NUCLEOTIDE SEQUENCE [LARGE SCALE GENOMIC DNA]</scope>
    <source>
        <strain evidence="2">cv. PBC81</strain>
    </source>
</reference>
<name>A0A2G2VLA1_CAPBA</name>
<evidence type="ECO:0000313" key="1">
    <source>
        <dbReference type="EMBL" id="PHT33756.1"/>
    </source>
</evidence>
<dbReference type="InterPro" id="IPR012337">
    <property type="entry name" value="RNaseH-like_sf"/>
</dbReference>
<reference evidence="1 2" key="1">
    <citation type="journal article" date="2017" name="Genome Biol.">
        <title>New reference genome sequences of hot pepper reveal the massive evolution of plant disease-resistance genes by retroduplication.</title>
        <authorList>
            <person name="Kim S."/>
            <person name="Park J."/>
            <person name="Yeom S.I."/>
            <person name="Kim Y.M."/>
            <person name="Seo E."/>
            <person name="Kim K.T."/>
            <person name="Kim M.S."/>
            <person name="Lee J.M."/>
            <person name="Cheong K."/>
            <person name="Shin H.S."/>
            <person name="Kim S.B."/>
            <person name="Han K."/>
            <person name="Lee J."/>
            <person name="Park M."/>
            <person name="Lee H.A."/>
            <person name="Lee H.Y."/>
            <person name="Lee Y."/>
            <person name="Oh S."/>
            <person name="Lee J.H."/>
            <person name="Choi E."/>
            <person name="Choi E."/>
            <person name="Lee S.E."/>
            <person name="Jeon J."/>
            <person name="Kim H."/>
            <person name="Choi G."/>
            <person name="Song H."/>
            <person name="Lee J."/>
            <person name="Lee S.C."/>
            <person name="Kwon J.K."/>
            <person name="Lee H.Y."/>
            <person name="Koo N."/>
            <person name="Hong Y."/>
            <person name="Kim R.W."/>
            <person name="Kang W.H."/>
            <person name="Huh J.H."/>
            <person name="Kang B.C."/>
            <person name="Yang T.J."/>
            <person name="Lee Y.H."/>
            <person name="Bennetzen J.L."/>
            <person name="Choi D."/>
        </authorList>
    </citation>
    <scope>NUCLEOTIDE SEQUENCE [LARGE SCALE GENOMIC DNA]</scope>
    <source>
        <strain evidence="2">cv. PBC81</strain>
    </source>
</reference>
<comment type="caution">
    <text evidence="1">The sequence shown here is derived from an EMBL/GenBank/DDBJ whole genome shotgun (WGS) entry which is preliminary data.</text>
</comment>
<evidence type="ECO:0008006" key="3">
    <source>
        <dbReference type="Google" id="ProtNLM"/>
    </source>
</evidence>
<dbReference type="Gene3D" id="3.30.420.10">
    <property type="entry name" value="Ribonuclease H-like superfamily/Ribonuclease H"/>
    <property type="match status" value="1"/>
</dbReference>